<feature type="domain" description="C2H2-type" evidence="7">
    <location>
        <begin position="541"/>
        <end position="570"/>
    </location>
</feature>
<feature type="region of interest" description="Disordered" evidence="5">
    <location>
        <begin position="386"/>
        <end position="534"/>
    </location>
</feature>
<dbReference type="Proteomes" id="UP001179952">
    <property type="component" value="Unassembled WGS sequence"/>
</dbReference>
<dbReference type="AlphaFoldDB" id="A0AAV9BA96"/>
<evidence type="ECO:0000259" key="6">
    <source>
        <dbReference type="PROSITE" id="PS50076"/>
    </source>
</evidence>
<dbReference type="InterPro" id="IPR013087">
    <property type="entry name" value="Znf_C2H2_type"/>
</dbReference>
<dbReference type="Gene3D" id="1.10.287.110">
    <property type="entry name" value="DnaJ domain"/>
    <property type="match status" value="1"/>
</dbReference>
<feature type="domain" description="C2H2-type" evidence="7">
    <location>
        <begin position="302"/>
        <end position="331"/>
    </location>
</feature>
<feature type="domain" description="J" evidence="6">
    <location>
        <begin position="10"/>
        <end position="80"/>
    </location>
</feature>
<dbReference type="CDD" id="cd06257">
    <property type="entry name" value="DnaJ"/>
    <property type="match status" value="1"/>
</dbReference>
<evidence type="ECO:0000259" key="7">
    <source>
        <dbReference type="PROSITE" id="PS50157"/>
    </source>
</evidence>
<feature type="compositionally biased region" description="Basic and acidic residues" evidence="5">
    <location>
        <begin position="503"/>
        <end position="513"/>
    </location>
</feature>
<feature type="compositionally biased region" description="Basic and acidic residues" evidence="5">
    <location>
        <begin position="455"/>
        <end position="472"/>
    </location>
</feature>
<sequence length="571" mass="65260">MADPEKKKRCLYEVLGLNPNCTADEIRSAYKRLALQLHPDKLIQSGAATPESATAAFQELVNAYEVLSDPRERVWYDSHRSQILFADVSSNGKGSSRSHDLDLFSYFSNSVYSGFTDRGKGFYKVYGDVFGKIYAREVDFAAKLGLGQDSVRPAPLMGNLECPYEQVTAFYGYWLGFCTVMDFSWVDEWDSAAGMNRRARRLMEDENAKVRKKARREYNEMVRDLAKFVKKRDKRVIEMLKRRKEEEEKRKAEEEKKKKEKEREKAERARLYEEPEWAKVDEDDGFDGLEEEEEERKDEEEFYCVVCGKKFKSDKQWRNHEQSKKHKERVEEFRRSAEAEDLEFGAEEEEVEALGDEVEKKEEEKVGVDELCEEFENGVEILKEVDEAALDGDNEEKMSADEERSVLEAMLSGRRNRKKEASSRPSTSAPGKDDEMEYNKTNPRKKGQKKKGRRSKNEEVKVEDSDAGKDENGVGSPEDVADDVQISSCDGDSGARISGEGRNGTREQADWKGKGKKGAVTNMKNSSKGQKKKATTTSFVLSCDTCGENFESRNKLFMHIGESGHAMLKAR</sequence>
<organism evidence="8 9">
    <name type="scientific">Acorus gramineus</name>
    <name type="common">Dwarf sweet flag</name>
    <dbReference type="NCBI Taxonomy" id="55184"/>
    <lineage>
        <taxon>Eukaryota</taxon>
        <taxon>Viridiplantae</taxon>
        <taxon>Streptophyta</taxon>
        <taxon>Embryophyta</taxon>
        <taxon>Tracheophyta</taxon>
        <taxon>Spermatophyta</taxon>
        <taxon>Magnoliopsida</taxon>
        <taxon>Liliopsida</taxon>
        <taxon>Acoraceae</taxon>
        <taxon>Acorus</taxon>
    </lineage>
</organism>
<feature type="compositionally biased region" description="Basic residues" evidence="5">
    <location>
        <begin position="442"/>
        <end position="454"/>
    </location>
</feature>
<proteinExistence type="predicted"/>
<dbReference type="GO" id="GO:0005783">
    <property type="term" value="C:endoplasmic reticulum"/>
    <property type="evidence" value="ECO:0007669"/>
    <property type="project" value="UniProtKB-ARBA"/>
</dbReference>
<dbReference type="InterPro" id="IPR018253">
    <property type="entry name" value="DnaJ_domain_CS"/>
</dbReference>
<dbReference type="Pfam" id="PF00226">
    <property type="entry name" value="DnaJ"/>
    <property type="match status" value="1"/>
</dbReference>
<evidence type="ECO:0000256" key="5">
    <source>
        <dbReference type="SAM" id="MobiDB-lite"/>
    </source>
</evidence>
<dbReference type="SMART" id="SM00271">
    <property type="entry name" value="DnaJ"/>
    <property type="match status" value="1"/>
</dbReference>
<evidence type="ECO:0000256" key="2">
    <source>
        <dbReference type="ARBA" id="ARBA00022771"/>
    </source>
</evidence>
<evidence type="ECO:0000313" key="8">
    <source>
        <dbReference type="EMBL" id="KAK1273387.1"/>
    </source>
</evidence>
<dbReference type="PRINTS" id="PR00625">
    <property type="entry name" value="JDOMAIN"/>
</dbReference>
<dbReference type="Gene3D" id="3.30.160.60">
    <property type="entry name" value="Classic Zinc Finger"/>
    <property type="match status" value="1"/>
</dbReference>
<dbReference type="PANTHER" id="PTHR45495:SF1">
    <property type="entry name" value="DNAJ PROTEIN JJJ1 HOMOLOG"/>
    <property type="match status" value="1"/>
</dbReference>
<dbReference type="EMBL" id="JAUJYN010000004">
    <property type="protein sequence ID" value="KAK1273387.1"/>
    <property type="molecule type" value="Genomic_DNA"/>
</dbReference>
<feature type="compositionally biased region" description="Basic and acidic residues" evidence="5">
    <location>
        <begin position="395"/>
        <end position="406"/>
    </location>
</feature>
<name>A0AAV9BA96_ACOGR</name>
<dbReference type="SMART" id="SM00451">
    <property type="entry name" value="ZnF_U1"/>
    <property type="match status" value="1"/>
</dbReference>
<dbReference type="GO" id="GO:0003676">
    <property type="term" value="F:nucleic acid binding"/>
    <property type="evidence" value="ECO:0007669"/>
    <property type="project" value="InterPro"/>
</dbReference>
<feature type="compositionally biased region" description="Basic and acidic residues" evidence="5">
    <location>
        <begin position="317"/>
        <end position="338"/>
    </location>
</feature>
<dbReference type="PROSITE" id="PS50076">
    <property type="entry name" value="DNAJ_2"/>
    <property type="match status" value="1"/>
</dbReference>
<dbReference type="GO" id="GO:0008270">
    <property type="term" value="F:zinc ion binding"/>
    <property type="evidence" value="ECO:0007669"/>
    <property type="project" value="UniProtKB-KW"/>
</dbReference>
<protein>
    <submittedName>
        <fullName evidence="8">Chaperone protein dnaJ 39</fullName>
    </submittedName>
</protein>
<evidence type="ECO:0000256" key="4">
    <source>
        <dbReference type="PROSITE-ProRule" id="PRU00042"/>
    </source>
</evidence>
<dbReference type="SUPFAM" id="SSF57667">
    <property type="entry name" value="beta-beta-alpha zinc fingers"/>
    <property type="match status" value="1"/>
</dbReference>
<accession>A0AAV9BA96</accession>
<reference evidence="8" key="1">
    <citation type="journal article" date="2023" name="Nat. Commun.">
        <title>Diploid and tetraploid genomes of Acorus and the evolution of monocots.</title>
        <authorList>
            <person name="Ma L."/>
            <person name="Liu K.W."/>
            <person name="Li Z."/>
            <person name="Hsiao Y.Y."/>
            <person name="Qi Y."/>
            <person name="Fu T."/>
            <person name="Tang G.D."/>
            <person name="Zhang D."/>
            <person name="Sun W.H."/>
            <person name="Liu D.K."/>
            <person name="Li Y."/>
            <person name="Chen G.Z."/>
            <person name="Liu X.D."/>
            <person name="Liao X.Y."/>
            <person name="Jiang Y.T."/>
            <person name="Yu X."/>
            <person name="Hao Y."/>
            <person name="Huang J."/>
            <person name="Zhao X.W."/>
            <person name="Ke S."/>
            <person name="Chen Y.Y."/>
            <person name="Wu W.L."/>
            <person name="Hsu J.L."/>
            <person name="Lin Y.F."/>
            <person name="Huang M.D."/>
            <person name="Li C.Y."/>
            <person name="Huang L."/>
            <person name="Wang Z.W."/>
            <person name="Zhao X."/>
            <person name="Zhong W.Y."/>
            <person name="Peng D.H."/>
            <person name="Ahmad S."/>
            <person name="Lan S."/>
            <person name="Zhang J.S."/>
            <person name="Tsai W.C."/>
            <person name="Van de Peer Y."/>
            <person name="Liu Z.J."/>
        </authorList>
    </citation>
    <scope>NUCLEOTIDE SEQUENCE</scope>
    <source>
        <strain evidence="8">SCP</strain>
    </source>
</reference>
<dbReference type="SUPFAM" id="SSF46565">
    <property type="entry name" value="Chaperone J-domain"/>
    <property type="match status" value="1"/>
</dbReference>
<dbReference type="PROSITE" id="PS00028">
    <property type="entry name" value="ZINC_FINGER_C2H2_1"/>
    <property type="match status" value="2"/>
</dbReference>
<keyword evidence="9" id="KW-1185">Reference proteome</keyword>
<dbReference type="Pfam" id="PF12171">
    <property type="entry name" value="zf-C2H2_jaz"/>
    <property type="match status" value="1"/>
</dbReference>
<dbReference type="InterPro" id="IPR036236">
    <property type="entry name" value="Znf_C2H2_sf"/>
</dbReference>
<gene>
    <name evidence="8" type="ORF">QJS04_geneDACA008003</name>
</gene>
<feature type="region of interest" description="Disordered" evidence="5">
    <location>
        <begin position="317"/>
        <end position="365"/>
    </location>
</feature>
<dbReference type="PANTHER" id="PTHR45495">
    <property type="entry name" value="DNAJ PROTEIN JJJ1 HOMOLOG"/>
    <property type="match status" value="1"/>
</dbReference>
<dbReference type="Pfam" id="PF21884">
    <property type="entry name" value="ZUO1-like_ZHD"/>
    <property type="match status" value="1"/>
</dbReference>
<evidence type="ECO:0000256" key="3">
    <source>
        <dbReference type="ARBA" id="ARBA00022833"/>
    </source>
</evidence>
<dbReference type="InterPro" id="IPR022755">
    <property type="entry name" value="Znf_C2H2_jaz"/>
</dbReference>
<dbReference type="InterPro" id="IPR054076">
    <property type="entry name" value="ZUO1-like_ZHD"/>
</dbReference>
<keyword evidence="3" id="KW-0862">Zinc</keyword>
<dbReference type="InterPro" id="IPR001623">
    <property type="entry name" value="DnaJ_domain"/>
</dbReference>
<feature type="region of interest" description="Disordered" evidence="5">
    <location>
        <begin position="247"/>
        <end position="267"/>
    </location>
</feature>
<keyword evidence="1" id="KW-0479">Metal-binding</keyword>
<evidence type="ECO:0000313" key="9">
    <source>
        <dbReference type="Proteomes" id="UP001179952"/>
    </source>
</evidence>
<evidence type="ECO:0000256" key="1">
    <source>
        <dbReference type="ARBA" id="ARBA00022723"/>
    </source>
</evidence>
<reference evidence="8" key="2">
    <citation type="submission" date="2023-06" db="EMBL/GenBank/DDBJ databases">
        <authorList>
            <person name="Ma L."/>
            <person name="Liu K.-W."/>
            <person name="Li Z."/>
            <person name="Hsiao Y.-Y."/>
            <person name="Qi Y."/>
            <person name="Fu T."/>
            <person name="Tang G."/>
            <person name="Zhang D."/>
            <person name="Sun W.-H."/>
            <person name="Liu D.-K."/>
            <person name="Li Y."/>
            <person name="Chen G.-Z."/>
            <person name="Liu X.-D."/>
            <person name="Liao X.-Y."/>
            <person name="Jiang Y.-T."/>
            <person name="Yu X."/>
            <person name="Hao Y."/>
            <person name="Huang J."/>
            <person name="Zhao X.-W."/>
            <person name="Ke S."/>
            <person name="Chen Y.-Y."/>
            <person name="Wu W.-L."/>
            <person name="Hsu J.-L."/>
            <person name="Lin Y.-F."/>
            <person name="Huang M.-D."/>
            <person name="Li C.-Y."/>
            <person name="Huang L."/>
            <person name="Wang Z.-W."/>
            <person name="Zhao X."/>
            <person name="Zhong W.-Y."/>
            <person name="Peng D.-H."/>
            <person name="Ahmad S."/>
            <person name="Lan S."/>
            <person name="Zhang J.-S."/>
            <person name="Tsai W.-C."/>
            <person name="Van De Peer Y."/>
            <person name="Liu Z.-J."/>
        </authorList>
    </citation>
    <scope>NUCLEOTIDE SEQUENCE</scope>
    <source>
        <strain evidence="8">SCP</strain>
        <tissue evidence="8">Leaves</tissue>
    </source>
</reference>
<feature type="compositionally biased region" description="Acidic residues" evidence="5">
    <location>
        <begin position="339"/>
        <end position="356"/>
    </location>
</feature>
<comment type="caution">
    <text evidence="8">The sequence shown here is derived from an EMBL/GenBank/DDBJ whole genome shotgun (WGS) entry which is preliminary data.</text>
</comment>
<dbReference type="InterPro" id="IPR036869">
    <property type="entry name" value="J_dom_sf"/>
</dbReference>
<dbReference type="PROSITE" id="PS50157">
    <property type="entry name" value="ZINC_FINGER_C2H2_2"/>
    <property type="match status" value="2"/>
</dbReference>
<dbReference type="InterPro" id="IPR003604">
    <property type="entry name" value="Matrin/U1-like-C_Znf_C2H2"/>
</dbReference>
<dbReference type="PROSITE" id="PS00636">
    <property type="entry name" value="DNAJ_1"/>
    <property type="match status" value="1"/>
</dbReference>
<keyword evidence="2 4" id="KW-0863">Zinc-finger</keyword>
<dbReference type="SMART" id="SM00355">
    <property type="entry name" value="ZnF_C2H2"/>
    <property type="match status" value="2"/>
</dbReference>
<dbReference type="InterPro" id="IPR044648">
    <property type="entry name" value="JJJ1_plant"/>
</dbReference>